<dbReference type="InterPro" id="IPR051207">
    <property type="entry name" value="ComplexI_NDUFA9_subunit"/>
</dbReference>
<dbReference type="InterPro" id="IPR036291">
    <property type="entry name" value="NAD(P)-bd_dom_sf"/>
</dbReference>
<name>A0ABZ0PMY9_9PROT</name>
<dbReference type="EMBL" id="CP137852">
    <property type="protein sequence ID" value="WPB87091.1"/>
    <property type="molecule type" value="Genomic_DNA"/>
</dbReference>
<evidence type="ECO:0000313" key="3">
    <source>
        <dbReference type="Proteomes" id="UP001305521"/>
    </source>
</evidence>
<dbReference type="Proteomes" id="UP001305521">
    <property type="component" value="Chromosome"/>
</dbReference>
<dbReference type="SUPFAM" id="SSF51735">
    <property type="entry name" value="NAD(P)-binding Rossmann-fold domains"/>
    <property type="match status" value="1"/>
</dbReference>
<gene>
    <name evidence="2" type="ORF">R9Z33_09485</name>
</gene>
<evidence type="ECO:0000313" key="2">
    <source>
        <dbReference type="EMBL" id="WPB87091.1"/>
    </source>
</evidence>
<dbReference type="InterPro" id="IPR001509">
    <property type="entry name" value="Epimerase_deHydtase"/>
</dbReference>
<feature type="domain" description="NAD-dependent epimerase/dehydratase" evidence="1">
    <location>
        <begin position="5"/>
        <end position="204"/>
    </location>
</feature>
<protein>
    <submittedName>
        <fullName evidence="2">NAD-dependent epimerase/dehydratase family protein</fullName>
    </submittedName>
</protein>
<dbReference type="RefSeq" id="WP_318651048.1">
    <property type="nucleotide sequence ID" value="NZ_CP137852.1"/>
</dbReference>
<dbReference type="PANTHER" id="PTHR12126">
    <property type="entry name" value="NADH-UBIQUINONE OXIDOREDUCTASE 39 KDA SUBUNIT-RELATED"/>
    <property type="match status" value="1"/>
</dbReference>
<reference evidence="2 3" key="1">
    <citation type="submission" date="2023-11" db="EMBL/GenBank/DDBJ databases">
        <title>Arctic aerobic anoxygenic photoheterotroph Sediminicoccus rosea KRV36 adapts its photosynthesis to long days of polar summer.</title>
        <authorList>
            <person name="Tomasch J."/>
            <person name="Kopejtka K."/>
            <person name="Bily T."/>
            <person name="Gardiner A.T."/>
            <person name="Gardian Z."/>
            <person name="Shivaramu S."/>
            <person name="Koblizek M."/>
            <person name="Engelhardt F."/>
            <person name="Kaftan D."/>
        </authorList>
    </citation>
    <scope>NUCLEOTIDE SEQUENCE [LARGE SCALE GENOMIC DNA]</scope>
    <source>
        <strain evidence="2 3">R-30</strain>
    </source>
</reference>
<dbReference type="Pfam" id="PF01370">
    <property type="entry name" value="Epimerase"/>
    <property type="match status" value="1"/>
</dbReference>
<dbReference type="PANTHER" id="PTHR12126:SF11">
    <property type="entry name" value="NADH DEHYDROGENASE [UBIQUINONE] 1 ALPHA SUBCOMPLEX SUBUNIT 9, MITOCHONDRIAL"/>
    <property type="match status" value="1"/>
</dbReference>
<keyword evidence="3" id="KW-1185">Reference proteome</keyword>
<evidence type="ECO:0000259" key="1">
    <source>
        <dbReference type="Pfam" id="PF01370"/>
    </source>
</evidence>
<proteinExistence type="predicted"/>
<organism evidence="2 3">
    <name type="scientific">Sediminicoccus rosea</name>
    <dbReference type="NCBI Taxonomy" id="1225128"/>
    <lineage>
        <taxon>Bacteria</taxon>
        <taxon>Pseudomonadati</taxon>
        <taxon>Pseudomonadota</taxon>
        <taxon>Alphaproteobacteria</taxon>
        <taxon>Acetobacterales</taxon>
        <taxon>Roseomonadaceae</taxon>
        <taxon>Sediminicoccus</taxon>
    </lineage>
</organism>
<accession>A0ABZ0PMY9</accession>
<dbReference type="Gene3D" id="3.40.50.720">
    <property type="entry name" value="NAD(P)-binding Rossmann-like Domain"/>
    <property type="match status" value="1"/>
</dbReference>
<sequence length="310" mass="34675">MTQRIVITGAAGLVGQNLLARLVEQPGLSLVGIDKHPANTAILRRLHPGLEVIEADLAQPGPWQEAFAGADAVVVNQAQIGGLDRAEYIANNVAATERVLEAMARARVPYMVGISSSVVNSRAQDLYVETKTLQEKLYLESGIACAVLRPTLMFGWFDRKHLGWLRRFMDRTPVFPIPGSGDYLRQPLYAGDFCAVIESCLRQRHGGTHDVSGLHTITYGALIRMIHDIVQPRARIVNIPYSAFWALLWLYAKFDRNPPFTVKQLEALVIPETFPVTDWPDRFGVTPTPLEDALRRTFTDPRYRDVVLEF</sequence>